<gene>
    <name evidence="1" type="ORF">LTRI10_LOCUS40314</name>
</gene>
<dbReference type="Proteomes" id="UP001497516">
    <property type="component" value="Chromosome 7"/>
</dbReference>
<protein>
    <submittedName>
        <fullName evidence="1">Uncharacterized protein</fullName>
    </submittedName>
</protein>
<accession>A0AAV2FR75</accession>
<evidence type="ECO:0000313" key="2">
    <source>
        <dbReference type="Proteomes" id="UP001497516"/>
    </source>
</evidence>
<keyword evidence="2" id="KW-1185">Reference proteome</keyword>
<reference evidence="1 2" key="1">
    <citation type="submission" date="2024-04" db="EMBL/GenBank/DDBJ databases">
        <authorList>
            <person name="Fracassetti M."/>
        </authorList>
    </citation>
    <scope>NUCLEOTIDE SEQUENCE [LARGE SCALE GENOMIC DNA]</scope>
</reference>
<dbReference type="EMBL" id="OZ034820">
    <property type="protein sequence ID" value="CAL1400168.1"/>
    <property type="molecule type" value="Genomic_DNA"/>
</dbReference>
<name>A0AAV2FR75_9ROSI</name>
<sequence length="112" mass="12800">MCKARKENGGLDIRDLKCFNKALLSKWLWKFAEDRGSWWRELIDIKYLMGNSVWQSKRCSWGFGGSVSANITKEYADFWKAVYIDPGGGVNMILAESYPRVAATAARLDAWI</sequence>
<evidence type="ECO:0000313" key="1">
    <source>
        <dbReference type="EMBL" id="CAL1400168.1"/>
    </source>
</evidence>
<proteinExistence type="predicted"/>
<dbReference type="AlphaFoldDB" id="A0AAV2FR75"/>
<organism evidence="1 2">
    <name type="scientific">Linum trigynum</name>
    <dbReference type="NCBI Taxonomy" id="586398"/>
    <lineage>
        <taxon>Eukaryota</taxon>
        <taxon>Viridiplantae</taxon>
        <taxon>Streptophyta</taxon>
        <taxon>Embryophyta</taxon>
        <taxon>Tracheophyta</taxon>
        <taxon>Spermatophyta</taxon>
        <taxon>Magnoliopsida</taxon>
        <taxon>eudicotyledons</taxon>
        <taxon>Gunneridae</taxon>
        <taxon>Pentapetalae</taxon>
        <taxon>rosids</taxon>
        <taxon>fabids</taxon>
        <taxon>Malpighiales</taxon>
        <taxon>Linaceae</taxon>
        <taxon>Linum</taxon>
    </lineage>
</organism>